<dbReference type="EMBL" id="AP014800">
    <property type="protein sequence ID" value="BAQ70286.1"/>
    <property type="molecule type" value="Genomic_DNA"/>
</dbReference>
<sequence>MTEKLKTWTKEDVDRLLQNIDYEAAKKDTYALNYYRDENDEYDHLEVAVFIVLEWVREDHDDNIKSSTVRGTKRMGWLWDAFNARKRREEYGDLGKHCLISEDEARETLKEMGLALEEPKRYLVDSFTKTNGYAPVMLPVDPRWKNRRDAERKRLGLPSKE</sequence>
<reference evidence="1 2" key="1">
    <citation type="submission" date="2015-02" db="EMBL/GenBank/DDBJ databases">
        <title>Genome sequene of Rhodovulum sulfidophilum DSM 2351.</title>
        <authorList>
            <person name="Nagao N."/>
        </authorList>
    </citation>
    <scope>NUCLEOTIDE SEQUENCE [LARGE SCALE GENOMIC DNA]</scope>
    <source>
        <strain evidence="1 2">DSM 2351</strain>
    </source>
</reference>
<proteinExistence type="predicted"/>
<dbReference type="Proteomes" id="UP000064912">
    <property type="component" value="Chromosome"/>
</dbReference>
<evidence type="ECO:0000313" key="1">
    <source>
        <dbReference type="EMBL" id="BAQ70286.1"/>
    </source>
</evidence>
<accession>A0A0D6B5G0</accession>
<gene>
    <name evidence="1" type="ORF">NHU_03142</name>
</gene>
<dbReference type="KEGG" id="rsu:NHU_03142"/>
<dbReference type="PATRIC" id="fig|35806.4.peg.3232"/>
<organism evidence="1 2">
    <name type="scientific">Rhodovulum sulfidophilum</name>
    <name type="common">Rhodobacter sulfidophilus</name>
    <dbReference type="NCBI Taxonomy" id="35806"/>
    <lineage>
        <taxon>Bacteria</taxon>
        <taxon>Pseudomonadati</taxon>
        <taxon>Pseudomonadota</taxon>
        <taxon>Alphaproteobacteria</taxon>
        <taxon>Rhodobacterales</taxon>
        <taxon>Paracoccaceae</taxon>
        <taxon>Rhodovulum</taxon>
    </lineage>
</organism>
<name>A0A0D6B5G0_RHOSU</name>
<protein>
    <submittedName>
        <fullName evidence="1">Uncharacterized protein</fullName>
    </submittedName>
</protein>
<dbReference type="AlphaFoldDB" id="A0A0D6B5G0"/>
<evidence type="ECO:0000313" key="2">
    <source>
        <dbReference type="Proteomes" id="UP000064912"/>
    </source>
</evidence>